<dbReference type="Pfam" id="PF02601">
    <property type="entry name" value="Exonuc_VII_L"/>
    <property type="match status" value="1"/>
</dbReference>
<dbReference type="InterPro" id="IPR020579">
    <property type="entry name" value="Exonuc_VII_lsu_C"/>
</dbReference>
<dbReference type="PANTHER" id="PTHR30008">
    <property type="entry name" value="EXODEOXYRIBONUCLEASE 7 LARGE SUBUNIT"/>
    <property type="match status" value="1"/>
</dbReference>
<dbReference type="GO" id="GO:0009318">
    <property type="term" value="C:exodeoxyribonuclease VII complex"/>
    <property type="evidence" value="ECO:0007669"/>
    <property type="project" value="InterPro"/>
</dbReference>
<feature type="non-terminal residue" evidence="2">
    <location>
        <position position="1"/>
    </location>
</feature>
<dbReference type="AlphaFoldDB" id="A0A3B1BPD1"/>
<evidence type="ECO:0000259" key="1">
    <source>
        <dbReference type="Pfam" id="PF02601"/>
    </source>
</evidence>
<proteinExistence type="predicted"/>
<dbReference type="InterPro" id="IPR003753">
    <property type="entry name" value="Exonuc_VII_L"/>
</dbReference>
<dbReference type="PANTHER" id="PTHR30008:SF0">
    <property type="entry name" value="EXODEOXYRIBONUCLEASE 7 LARGE SUBUNIT"/>
    <property type="match status" value="1"/>
</dbReference>
<dbReference type="GO" id="GO:0008855">
    <property type="term" value="F:exodeoxyribonuclease VII activity"/>
    <property type="evidence" value="ECO:0007669"/>
    <property type="project" value="InterPro"/>
</dbReference>
<name>A0A3B1BPD1_9ZZZZ</name>
<protein>
    <recommendedName>
        <fullName evidence="1">Exonuclease VII large subunit C-terminal domain-containing protein</fullName>
    </recommendedName>
</protein>
<dbReference type="GO" id="GO:0006308">
    <property type="term" value="P:DNA catabolic process"/>
    <property type="evidence" value="ECO:0007669"/>
    <property type="project" value="InterPro"/>
</dbReference>
<reference evidence="2" key="1">
    <citation type="submission" date="2018-06" db="EMBL/GenBank/DDBJ databases">
        <authorList>
            <person name="Zhirakovskaya E."/>
        </authorList>
    </citation>
    <scope>NUCLEOTIDE SEQUENCE</scope>
</reference>
<dbReference type="EMBL" id="UOGA01000170">
    <property type="protein sequence ID" value="VAX20186.1"/>
    <property type="molecule type" value="Genomic_DNA"/>
</dbReference>
<accession>A0A3B1BPD1</accession>
<gene>
    <name evidence="2" type="ORF">MNBD_NITROSPINAE04-2354</name>
</gene>
<sequence>VSRLFEALNIKIVNLTGRLTALKPERWIDTRRQIVEQYAKDMESSLYSGLQAHVKRMEVANGRLTAYSPLKALERGYSIVTTLDGKHVIKSVEELKTGDKVKLRLKDGERGATINGNENPAQGKLF</sequence>
<organism evidence="2">
    <name type="scientific">hydrothermal vent metagenome</name>
    <dbReference type="NCBI Taxonomy" id="652676"/>
    <lineage>
        <taxon>unclassified sequences</taxon>
        <taxon>metagenomes</taxon>
        <taxon>ecological metagenomes</taxon>
    </lineage>
</organism>
<feature type="domain" description="Exonuclease VII large subunit C-terminal" evidence="1">
    <location>
        <begin position="9"/>
        <end position="110"/>
    </location>
</feature>
<evidence type="ECO:0000313" key="2">
    <source>
        <dbReference type="EMBL" id="VAX20186.1"/>
    </source>
</evidence>